<reference evidence="8" key="1">
    <citation type="submission" date="2017-09" db="EMBL/GenBank/DDBJ databases">
        <title>Depth-based differentiation of microbial function through sediment-hosted aquifers and enrichment of novel symbionts in the deep terrestrial subsurface.</title>
        <authorList>
            <person name="Probst A.J."/>
            <person name="Ladd B."/>
            <person name="Jarett J.K."/>
            <person name="Geller-Mcgrath D.E."/>
            <person name="Sieber C.M.K."/>
            <person name="Emerson J.B."/>
            <person name="Anantharaman K."/>
            <person name="Thomas B.C."/>
            <person name="Malmstrom R."/>
            <person name="Stieglmeier M."/>
            <person name="Klingl A."/>
            <person name="Woyke T."/>
            <person name="Ryan C.M."/>
            <person name="Banfield J.F."/>
        </authorList>
    </citation>
    <scope>NUCLEOTIDE SEQUENCE [LARGE SCALE GENOMIC DNA]</scope>
</reference>
<dbReference type="InterPro" id="IPR023574">
    <property type="entry name" value="Ribosomal_uL4_dom_sf"/>
</dbReference>
<dbReference type="GO" id="GO:0005840">
    <property type="term" value="C:ribosome"/>
    <property type="evidence" value="ECO:0007669"/>
    <property type="project" value="UniProtKB-KW"/>
</dbReference>
<evidence type="ECO:0000256" key="3">
    <source>
        <dbReference type="ARBA" id="ARBA00023274"/>
    </source>
</evidence>
<proteinExistence type="inferred from homology"/>
<name>A0A2M8KCF8_9BACT</name>
<dbReference type="InterPro" id="IPR013005">
    <property type="entry name" value="Ribosomal_uL4-like"/>
</dbReference>
<accession>A0A2M8KCF8</accession>
<feature type="compositionally biased region" description="Basic residues" evidence="6">
    <location>
        <begin position="65"/>
        <end position="76"/>
    </location>
</feature>
<evidence type="ECO:0000256" key="4">
    <source>
        <dbReference type="ARBA" id="ARBA00035244"/>
    </source>
</evidence>
<keyword evidence="2 5" id="KW-0689">Ribosomal protein</keyword>
<dbReference type="Gene3D" id="3.40.1370.10">
    <property type="match status" value="1"/>
</dbReference>
<dbReference type="Pfam" id="PF00573">
    <property type="entry name" value="Ribosomal_L4"/>
    <property type="match status" value="1"/>
</dbReference>
<dbReference type="PANTHER" id="PTHR10746">
    <property type="entry name" value="50S RIBOSOMAL PROTEIN L4"/>
    <property type="match status" value="1"/>
</dbReference>
<evidence type="ECO:0000256" key="6">
    <source>
        <dbReference type="SAM" id="MobiDB-lite"/>
    </source>
</evidence>
<dbReference type="NCBIfam" id="TIGR03953">
    <property type="entry name" value="rplD_bact"/>
    <property type="match status" value="1"/>
</dbReference>
<dbReference type="HAMAP" id="MF_01328_B">
    <property type="entry name" value="Ribosomal_uL4_B"/>
    <property type="match status" value="1"/>
</dbReference>
<evidence type="ECO:0000313" key="7">
    <source>
        <dbReference type="EMBL" id="PJE57610.1"/>
    </source>
</evidence>
<keyword evidence="5" id="KW-0694">RNA-binding</keyword>
<comment type="function">
    <text evidence="5">Forms part of the polypeptide exit tunnel.</text>
</comment>
<evidence type="ECO:0000256" key="2">
    <source>
        <dbReference type="ARBA" id="ARBA00022980"/>
    </source>
</evidence>
<protein>
    <recommendedName>
        <fullName evidence="4 5">Large ribosomal subunit protein uL4</fullName>
    </recommendedName>
</protein>
<sequence>MLSLPVYNLEGEQTGTVKLPEKIFGIEINNDLLYSAINIQTANRRKHLAKTKDRSEVRGGGVKPWRQKGTGRARHGSIRSPLWKGGGVTFGPIQEKKFEKKINKKVRKKALLMALSSKLRDKELILLDVFKLDEGKTKLMVNIIDIIFEKAAGITSKKKPSVLMAIGKRDNNLIKASRNIPYVKAVSVDSLNVFDLLSFKYLFLDKEGIKIIEKTHGTV</sequence>
<evidence type="ECO:0000256" key="5">
    <source>
        <dbReference type="HAMAP-Rule" id="MF_01328"/>
    </source>
</evidence>
<comment type="similarity">
    <text evidence="1 5">Belongs to the universal ribosomal protein uL4 family.</text>
</comment>
<dbReference type="AlphaFoldDB" id="A0A2M8KCF8"/>
<comment type="function">
    <text evidence="5">One of the primary rRNA binding proteins, this protein initially binds near the 5'-end of the 23S rRNA. It is important during the early stages of 50S assembly. It makes multiple contacts with different domains of the 23S rRNA in the assembled 50S subunit and ribosome.</text>
</comment>
<gene>
    <name evidence="5" type="primary">rplD</name>
    <name evidence="7" type="ORF">COU82_01155</name>
</gene>
<organism evidence="7 8">
    <name type="scientific">Candidatus Portnoybacteria bacterium CG10_big_fil_rev_8_21_14_0_10_38_18</name>
    <dbReference type="NCBI Taxonomy" id="1974813"/>
    <lineage>
        <taxon>Bacteria</taxon>
        <taxon>Candidatus Portnoyibacteriota</taxon>
    </lineage>
</organism>
<keyword evidence="3 5" id="KW-0687">Ribonucleoprotein</keyword>
<evidence type="ECO:0000313" key="8">
    <source>
        <dbReference type="Proteomes" id="UP000231648"/>
    </source>
</evidence>
<comment type="caution">
    <text evidence="7">The sequence shown here is derived from an EMBL/GenBank/DDBJ whole genome shotgun (WGS) entry which is preliminary data.</text>
</comment>
<comment type="subunit">
    <text evidence="5">Part of the 50S ribosomal subunit.</text>
</comment>
<evidence type="ECO:0000256" key="1">
    <source>
        <dbReference type="ARBA" id="ARBA00010528"/>
    </source>
</evidence>
<dbReference type="InterPro" id="IPR002136">
    <property type="entry name" value="Ribosomal_uL4"/>
</dbReference>
<dbReference type="GO" id="GO:1990904">
    <property type="term" value="C:ribonucleoprotein complex"/>
    <property type="evidence" value="ECO:0007669"/>
    <property type="project" value="UniProtKB-KW"/>
</dbReference>
<dbReference type="PANTHER" id="PTHR10746:SF6">
    <property type="entry name" value="LARGE RIBOSOMAL SUBUNIT PROTEIN UL4M"/>
    <property type="match status" value="1"/>
</dbReference>
<dbReference type="GO" id="GO:0006412">
    <property type="term" value="P:translation"/>
    <property type="evidence" value="ECO:0007669"/>
    <property type="project" value="UniProtKB-UniRule"/>
</dbReference>
<dbReference type="Proteomes" id="UP000231648">
    <property type="component" value="Unassembled WGS sequence"/>
</dbReference>
<dbReference type="EMBL" id="PFDX01000012">
    <property type="protein sequence ID" value="PJE57610.1"/>
    <property type="molecule type" value="Genomic_DNA"/>
</dbReference>
<feature type="region of interest" description="Disordered" evidence="6">
    <location>
        <begin position="50"/>
        <end position="76"/>
    </location>
</feature>
<keyword evidence="5" id="KW-0699">rRNA-binding</keyword>
<dbReference type="SUPFAM" id="SSF52166">
    <property type="entry name" value="Ribosomal protein L4"/>
    <property type="match status" value="1"/>
</dbReference>
<dbReference type="GO" id="GO:0003735">
    <property type="term" value="F:structural constituent of ribosome"/>
    <property type="evidence" value="ECO:0007669"/>
    <property type="project" value="InterPro"/>
</dbReference>
<dbReference type="GO" id="GO:0019843">
    <property type="term" value="F:rRNA binding"/>
    <property type="evidence" value="ECO:0007669"/>
    <property type="project" value="UniProtKB-UniRule"/>
</dbReference>